<comment type="caution">
    <text evidence="3">The sequence shown here is derived from an EMBL/GenBank/DDBJ whole genome shotgun (WGS) entry which is preliminary data.</text>
</comment>
<organism evidence="3 4">
    <name type="scientific">Virgisporangium ochraceum</name>
    <dbReference type="NCBI Taxonomy" id="65505"/>
    <lineage>
        <taxon>Bacteria</taxon>
        <taxon>Bacillati</taxon>
        <taxon>Actinomycetota</taxon>
        <taxon>Actinomycetes</taxon>
        <taxon>Micromonosporales</taxon>
        <taxon>Micromonosporaceae</taxon>
        <taxon>Virgisporangium</taxon>
    </lineage>
</organism>
<feature type="signal peptide" evidence="1">
    <location>
        <begin position="1"/>
        <end position="21"/>
    </location>
</feature>
<evidence type="ECO:0000313" key="4">
    <source>
        <dbReference type="Proteomes" id="UP000635606"/>
    </source>
</evidence>
<feature type="domain" description="Pyrrolo-quinoline quinone repeat" evidence="2">
    <location>
        <begin position="38"/>
        <end position="166"/>
    </location>
</feature>
<dbReference type="InterPro" id="IPR011047">
    <property type="entry name" value="Quinoprotein_ADH-like_sf"/>
</dbReference>
<name>A0A8J3ZWZ6_9ACTN</name>
<evidence type="ECO:0000256" key="1">
    <source>
        <dbReference type="SAM" id="SignalP"/>
    </source>
</evidence>
<feature type="chain" id="PRO_5038689869" description="Pyrrolo-quinoline quinone repeat domain-containing protein" evidence="1">
    <location>
        <begin position="22"/>
        <end position="245"/>
    </location>
</feature>
<evidence type="ECO:0000259" key="2">
    <source>
        <dbReference type="Pfam" id="PF13360"/>
    </source>
</evidence>
<dbReference type="EMBL" id="BOPH01000093">
    <property type="protein sequence ID" value="GIJ71899.1"/>
    <property type="molecule type" value="Genomic_DNA"/>
</dbReference>
<keyword evidence="1" id="KW-0732">Signal</keyword>
<proteinExistence type="predicted"/>
<dbReference type="InterPro" id="IPR002372">
    <property type="entry name" value="PQQ_rpt_dom"/>
</dbReference>
<protein>
    <recommendedName>
        <fullName evidence="2">Pyrrolo-quinoline quinone repeat domain-containing protein</fullName>
    </recommendedName>
</protein>
<dbReference type="Proteomes" id="UP000635606">
    <property type="component" value="Unassembled WGS sequence"/>
</dbReference>
<sequence length="245" mass="25524">MPRVRTNALVAALLTVAPAAACTLDAAPAGVDGGDRRTPVWSVEVPADLGRPRSGQATGDAVVVQGETGVVVLARSDGAVRWRQVAPAAATAEVVAVTGTTLVVRDRDHLTLVDLTTGTERGTVRSASPVARVTPTGVYVDDAAGSRRMVVAYDLAGNRRWQHDLGGVVDLTTRPDVGFSAPFAPMPDGPPLLVTVRPSVEEPFEVVSRWSAPVGGNLLGASPDGVVTWTNDLTGRARGKVNYFD</sequence>
<dbReference type="InterPro" id="IPR015943">
    <property type="entry name" value="WD40/YVTN_repeat-like_dom_sf"/>
</dbReference>
<keyword evidence="4" id="KW-1185">Reference proteome</keyword>
<evidence type="ECO:0000313" key="3">
    <source>
        <dbReference type="EMBL" id="GIJ71899.1"/>
    </source>
</evidence>
<gene>
    <name evidence="3" type="ORF">Voc01_068160</name>
</gene>
<dbReference type="Pfam" id="PF13360">
    <property type="entry name" value="PQQ_2"/>
    <property type="match status" value="1"/>
</dbReference>
<dbReference type="RefSeq" id="WP_203931762.1">
    <property type="nucleotide sequence ID" value="NZ_BOPH01000093.1"/>
</dbReference>
<dbReference type="SUPFAM" id="SSF50998">
    <property type="entry name" value="Quinoprotein alcohol dehydrogenase-like"/>
    <property type="match status" value="1"/>
</dbReference>
<reference evidence="3" key="1">
    <citation type="submission" date="2021-01" db="EMBL/GenBank/DDBJ databases">
        <title>Whole genome shotgun sequence of Virgisporangium ochraceum NBRC 16418.</title>
        <authorList>
            <person name="Komaki H."/>
            <person name="Tamura T."/>
        </authorList>
    </citation>
    <scope>NUCLEOTIDE SEQUENCE</scope>
    <source>
        <strain evidence="3">NBRC 16418</strain>
    </source>
</reference>
<accession>A0A8J3ZWZ6</accession>
<dbReference type="Gene3D" id="2.130.10.10">
    <property type="entry name" value="YVTN repeat-like/Quinoprotein amine dehydrogenase"/>
    <property type="match status" value="1"/>
</dbReference>
<dbReference type="AlphaFoldDB" id="A0A8J3ZWZ6"/>